<dbReference type="Gene3D" id="1.50.10.20">
    <property type="match status" value="1"/>
</dbReference>
<keyword evidence="1" id="KW-0378">Hydrolase</keyword>
<dbReference type="InterPro" id="IPR005198">
    <property type="entry name" value="Glyco_hydro_76"/>
</dbReference>
<dbReference type="AlphaFoldDB" id="A0A386HTK9"/>
<dbReference type="PIRSF" id="PIRSF021505">
    <property type="entry name" value="O_gly_hdrol"/>
    <property type="match status" value="1"/>
</dbReference>
<dbReference type="InterPro" id="IPR008928">
    <property type="entry name" value="6-hairpin_glycosidase_sf"/>
</dbReference>
<keyword evidence="2" id="KW-1185">Reference proteome</keyword>
<organism evidence="1 2">
    <name type="scientific">Arachidicoccus soli</name>
    <dbReference type="NCBI Taxonomy" id="2341117"/>
    <lineage>
        <taxon>Bacteria</taxon>
        <taxon>Pseudomonadati</taxon>
        <taxon>Bacteroidota</taxon>
        <taxon>Chitinophagia</taxon>
        <taxon>Chitinophagales</taxon>
        <taxon>Chitinophagaceae</taxon>
        <taxon>Arachidicoccus</taxon>
    </lineage>
</organism>
<dbReference type="SUPFAM" id="SSF48208">
    <property type="entry name" value="Six-hairpin glycosidases"/>
    <property type="match status" value="1"/>
</dbReference>
<sequence length="364" mass="42616">MIYTKFKISFLALIILCFQMPQKTLGQNYSKLANNLQKQIQQDFYLHSLNYYREFADSTAPDHKVSYLWSLCALWQADNEMEIIDPKKKYLKKDFTVIEKYNDNAPPAPGFDSYPAEFKKEDRYYDDNQWIGLTAMDAYKRTNQQFYLNIGEKIYRFMMTGFDTVSGGGLYWKEGDRSTKNTCSNGPGIILALQLYQATHQKTYLDTALLLYRWMNKHLQAPSGLYYDNLKIASNTIAKYQFSYNTGTMLQSNIYLYECSKQKKYLKEANRIAEAALKYFYADSKFRDDYWFNAVLLRAYQQLLKYNPDTKYILAFKKCVDNAIENNVNKNGLMGKPKPLNLVAQGGMLEILARLAWLQKEHYL</sequence>
<evidence type="ECO:0000313" key="1">
    <source>
        <dbReference type="EMBL" id="AYD49009.1"/>
    </source>
</evidence>
<dbReference type="PANTHER" id="PTHR47791">
    <property type="entry name" value="MEIOTICALLY UP-REGULATED GENE 191 PROTEIN"/>
    <property type="match status" value="1"/>
</dbReference>
<dbReference type="OrthoDB" id="2505409at2"/>
<gene>
    <name evidence="1" type="ORF">D6B99_16150</name>
</gene>
<dbReference type="KEGG" id="ark:D6B99_16150"/>
<dbReference type="EMBL" id="CP032489">
    <property type="protein sequence ID" value="AYD49009.1"/>
    <property type="molecule type" value="Genomic_DNA"/>
</dbReference>
<dbReference type="InterPro" id="IPR014512">
    <property type="entry name" value="O_gly_hydro"/>
</dbReference>
<proteinExistence type="predicted"/>
<dbReference type="Proteomes" id="UP000266118">
    <property type="component" value="Chromosome"/>
</dbReference>
<reference evidence="1 2" key="1">
    <citation type="submission" date="2018-09" db="EMBL/GenBank/DDBJ databases">
        <title>Arachidicoccus sp. nov., a bacterium isolated from soil.</title>
        <authorList>
            <person name="Weon H.-Y."/>
            <person name="Kwon S.-W."/>
            <person name="Lee S.A."/>
        </authorList>
    </citation>
    <scope>NUCLEOTIDE SEQUENCE [LARGE SCALE GENOMIC DNA]</scope>
    <source>
        <strain evidence="1 2">KIS59-12</strain>
    </source>
</reference>
<accession>A0A386HTK9</accession>
<dbReference type="GO" id="GO:0005975">
    <property type="term" value="P:carbohydrate metabolic process"/>
    <property type="evidence" value="ECO:0007669"/>
    <property type="project" value="InterPro"/>
</dbReference>
<dbReference type="PANTHER" id="PTHR47791:SF4">
    <property type="entry name" value="(PUTATIVE SECRETED PROTEIN)-RELATED"/>
    <property type="match status" value="1"/>
</dbReference>
<evidence type="ECO:0000313" key="2">
    <source>
        <dbReference type="Proteomes" id="UP000266118"/>
    </source>
</evidence>
<protein>
    <submittedName>
        <fullName evidence="1">Glycoside hydrolase family 76</fullName>
    </submittedName>
</protein>
<dbReference type="InterPro" id="IPR053169">
    <property type="entry name" value="MUG_Protein"/>
</dbReference>
<dbReference type="GO" id="GO:0016787">
    <property type="term" value="F:hydrolase activity"/>
    <property type="evidence" value="ECO:0007669"/>
    <property type="project" value="UniProtKB-KW"/>
</dbReference>
<name>A0A386HTK9_9BACT</name>
<dbReference type="Pfam" id="PF03663">
    <property type="entry name" value="Glyco_hydro_76"/>
    <property type="match status" value="1"/>
</dbReference>